<dbReference type="AlphaFoldDB" id="A0A4Y2KGF0"/>
<gene>
    <name evidence="2" type="ORF">AVEN_260951_1</name>
</gene>
<comment type="caution">
    <text evidence="2">The sequence shown here is derived from an EMBL/GenBank/DDBJ whole genome shotgun (WGS) entry which is preliminary data.</text>
</comment>
<organism evidence="2 3">
    <name type="scientific">Araneus ventricosus</name>
    <name type="common">Orbweaver spider</name>
    <name type="synonym">Epeira ventricosa</name>
    <dbReference type="NCBI Taxonomy" id="182803"/>
    <lineage>
        <taxon>Eukaryota</taxon>
        <taxon>Metazoa</taxon>
        <taxon>Ecdysozoa</taxon>
        <taxon>Arthropoda</taxon>
        <taxon>Chelicerata</taxon>
        <taxon>Arachnida</taxon>
        <taxon>Araneae</taxon>
        <taxon>Araneomorphae</taxon>
        <taxon>Entelegynae</taxon>
        <taxon>Araneoidea</taxon>
        <taxon>Araneidae</taxon>
        <taxon>Araneus</taxon>
    </lineage>
</organism>
<reference evidence="2 3" key="1">
    <citation type="journal article" date="2019" name="Sci. Rep.">
        <title>Orb-weaving spider Araneus ventricosus genome elucidates the spidroin gene catalogue.</title>
        <authorList>
            <person name="Kono N."/>
            <person name="Nakamura H."/>
            <person name="Ohtoshi R."/>
            <person name="Moran D.A.P."/>
            <person name="Shinohara A."/>
            <person name="Yoshida Y."/>
            <person name="Fujiwara M."/>
            <person name="Mori M."/>
            <person name="Tomita M."/>
            <person name="Arakawa K."/>
        </authorList>
    </citation>
    <scope>NUCLEOTIDE SEQUENCE [LARGE SCALE GENOMIC DNA]</scope>
</reference>
<dbReference type="OrthoDB" id="6468919at2759"/>
<keyword evidence="3" id="KW-1185">Reference proteome</keyword>
<evidence type="ECO:0000313" key="2">
    <source>
        <dbReference type="EMBL" id="GBN01012.1"/>
    </source>
</evidence>
<dbReference type="Proteomes" id="UP000499080">
    <property type="component" value="Unassembled WGS sequence"/>
</dbReference>
<evidence type="ECO:0000256" key="1">
    <source>
        <dbReference type="SAM" id="MobiDB-lite"/>
    </source>
</evidence>
<feature type="region of interest" description="Disordered" evidence="1">
    <location>
        <begin position="79"/>
        <end position="104"/>
    </location>
</feature>
<sequence length="104" mass="12217">MISRRTIGKRMLTEKEILQMLQNVSETDSGTNEKYDLSQDVYIPDDENEPPSLHTNVLQKLHERSCPLNLKTKKFIDKHRFRHASTSRETSRRQGIGSQTRYKK</sequence>
<name>A0A4Y2KGF0_ARAVE</name>
<evidence type="ECO:0000313" key="3">
    <source>
        <dbReference type="Proteomes" id="UP000499080"/>
    </source>
</evidence>
<proteinExistence type="predicted"/>
<accession>A0A4Y2KGF0</accession>
<protein>
    <submittedName>
        <fullName evidence="2">Uncharacterized protein</fullName>
    </submittedName>
</protein>
<dbReference type="EMBL" id="BGPR01004572">
    <property type="protein sequence ID" value="GBN01012.1"/>
    <property type="molecule type" value="Genomic_DNA"/>
</dbReference>